<dbReference type="AlphaFoldDB" id="A0A0B7A1X3"/>
<name>A0A0B7A1X3_9EUPU</name>
<organism evidence="1">
    <name type="scientific">Arion vulgaris</name>
    <dbReference type="NCBI Taxonomy" id="1028688"/>
    <lineage>
        <taxon>Eukaryota</taxon>
        <taxon>Metazoa</taxon>
        <taxon>Spiralia</taxon>
        <taxon>Lophotrochozoa</taxon>
        <taxon>Mollusca</taxon>
        <taxon>Gastropoda</taxon>
        <taxon>Heterobranchia</taxon>
        <taxon>Euthyneura</taxon>
        <taxon>Panpulmonata</taxon>
        <taxon>Eupulmonata</taxon>
        <taxon>Stylommatophora</taxon>
        <taxon>Helicina</taxon>
        <taxon>Arionoidea</taxon>
        <taxon>Arionidae</taxon>
        <taxon>Arion</taxon>
    </lineage>
</organism>
<reference evidence="1" key="1">
    <citation type="submission" date="2014-12" db="EMBL/GenBank/DDBJ databases">
        <title>Insight into the proteome of Arion vulgaris.</title>
        <authorList>
            <person name="Aradska J."/>
            <person name="Bulat T."/>
            <person name="Smidak R."/>
            <person name="Sarate P."/>
            <person name="Gangsoo J."/>
            <person name="Sialana F."/>
            <person name="Bilban M."/>
            <person name="Lubec G."/>
        </authorList>
    </citation>
    <scope>NUCLEOTIDE SEQUENCE</scope>
    <source>
        <tissue evidence="1">Skin</tissue>
    </source>
</reference>
<accession>A0A0B7A1X3</accession>
<evidence type="ECO:0000313" key="1">
    <source>
        <dbReference type="EMBL" id="CEK74813.1"/>
    </source>
</evidence>
<dbReference type="EMBL" id="HACG01027948">
    <property type="protein sequence ID" value="CEK74813.1"/>
    <property type="molecule type" value="Transcribed_RNA"/>
</dbReference>
<feature type="non-terminal residue" evidence="1">
    <location>
        <position position="116"/>
    </location>
</feature>
<proteinExistence type="predicted"/>
<sequence>MRQGKQSYATEYPVVLQPRLLRQGYSDLKMTDYPGLNGVAVMRHVDVLLGQGLADVDLEESALIRRSKQSCVWECPIAALMVIGQIGKAGLPAQLHVDVVKQCVEGVAVVLPQTTV</sequence>
<protein>
    <submittedName>
        <fullName evidence="1">Uncharacterized protein</fullName>
    </submittedName>
</protein>
<gene>
    <name evidence="1" type="primary">ORF92669</name>
</gene>